<evidence type="ECO:0000256" key="4">
    <source>
        <dbReference type="ARBA" id="ARBA00023316"/>
    </source>
</evidence>
<comment type="catalytic activity">
    <reaction evidence="5">
        <text>UDP-N-acetyl-alpha-D-mannosamine + N-acetyl-alpha-D-glucosaminyl-di-trans,octa-cis-undecaprenyl diphosphate = N-acetyl-beta-D-mannosaminyl-(1-&gt;4)-N-acetyl-alpha-D-glucosaminyl di-trans,octa-cis-undecaprenyl diphosphate + UDP + H(+)</text>
        <dbReference type="Rhea" id="RHEA:16053"/>
        <dbReference type="ChEBI" id="CHEBI:15378"/>
        <dbReference type="ChEBI" id="CHEBI:58223"/>
        <dbReference type="ChEBI" id="CHEBI:62959"/>
        <dbReference type="ChEBI" id="CHEBI:68623"/>
        <dbReference type="ChEBI" id="CHEBI:132210"/>
        <dbReference type="EC" id="2.4.1.187"/>
    </reaction>
</comment>
<organism evidence="6 7">
    <name type="scientific">Ammoniphilus resinae</name>
    <dbReference type="NCBI Taxonomy" id="861532"/>
    <lineage>
        <taxon>Bacteria</taxon>
        <taxon>Bacillati</taxon>
        <taxon>Bacillota</taxon>
        <taxon>Bacilli</taxon>
        <taxon>Bacillales</taxon>
        <taxon>Paenibacillaceae</taxon>
        <taxon>Aneurinibacillus group</taxon>
        <taxon>Ammoniphilus</taxon>
    </lineage>
</organism>
<name>A0ABS4GWV4_9BACL</name>
<proteinExistence type="inferred from homology"/>
<dbReference type="PANTHER" id="PTHR34136:SF1">
    <property type="entry name" value="UDP-N-ACETYL-D-MANNOSAMINURONIC ACID TRANSFERASE"/>
    <property type="match status" value="1"/>
</dbReference>
<dbReference type="EMBL" id="JAGGKT010000027">
    <property type="protein sequence ID" value="MBP1934755.1"/>
    <property type="molecule type" value="Genomic_DNA"/>
</dbReference>
<dbReference type="GO" id="GO:0047244">
    <property type="term" value="F:N-acetylglucosaminyldiphosphoundecaprenol N-acetyl-beta-D-mannosaminyltransferase activity"/>
    <property type="evidence" value="ECO:0007669"/>
    <property type="project" value="UniProtKB-EC"/>
</dbReference>
<dbReference type="RefSeq" id="WP_209812739.1">
    <property type="nucleotide sequence ID" value="NZ_JAGGKT010000027.1"/>
</dbReference>
<dbReference type="Pfam" id="PF03808">
    <property type="entry name" value="Glyco_tran_WecG"/>
    <property type="match status" value="1"/>
</dbReference>
<evidence type="ECO:0000256" key="3">
    <source>
        <dbReference type="ARBA" id="ARBA00022944"/>
    </source>
</evidence>
<comment type="function">
    <text evidence="5">Catalyzes the conversion of GlcNAc-PP-undecaprenol into ManNAc-GlcNAc-PP-undecaprenol, the first committed lipid intermediate in the de novo synthesis of teichoic acid.</text>
</comment>
<dbReference type="EC" id="2.4.1.187" evidence="5"/>
<dbReference type="InterPro" id="IPR034714">
    <property type="entry name" value="TagA_TarA"/>
</dbReference>
<gene>
    <name evidence="6" type="ORF">J2Z37_004775</name>
</gene>
<evidence type="ECO:0000256" key="1">
    <source>
        <dbReference type="ARBA" id="ARBA00022676"/>
    </source>
</evidence>
<comment type="similarity">
    <text evidence="5">Belongs to the glycosyltransferase 26 family. TagA/TarA subfamily.</text>
</comment>
<comment type="pathway">
    <text evidence="5">Cell wall biogenesis; teichoic acid biosynthesis.</text>
</comment>
<dbReference type="HAMAP" id="MF_02070">
    <property type="entry name" value="TagA_TarA"/>
    <property type="match status" value="1"/>
</dbReference>
<dbReference type="NCBIfam" id="TIGR00696">
    <property type="entry name" value="wecG_tagA_cpsF"/>
    <property type="match status" value="1"/>
</dbReference>
<keyword evidence="3 5" id="KW-0777">Teichoic acid biosynthesis</keyword>
<comment type="caution">
    <text evidence="6">The sequence shown here is derived from an EMBL/GenBank/DDBJ whole genome shotgun (WGS) entry which is preliminary data.</text>
</comment>
<keyword evidence="7" id="KW-1185">Reference proteome</keyword>
<dbReference type="CDD" id="cd06533">
    <property type="entry name" value="Glyco_transf_WecG_TagA"/>
    <property type="match status" value="1"/>
</dbReference>
<evidence type="ECO:0000313" key="6">
    <source>
        <dbReference type="EMBL" id="MBP1934755.1"/>
    </source>
</evidence>
<dbReference type="PANTHER" id="PTHR34136">
    <property type="match status" value="1"/>
</dbReference>
<sequence>MANQKVDILGVPFSKLSMEQTVRLVSEVIEKDQQKPFHIITANPEIVMGAQTEPLLKKITEEADLITPDGIGIVLASRWKNDPVYERVAGYDLLLKLLEEGNLFGWSFYILGSSEEVNQLATDKIKEQYPNAVIAGRHNGFFRGKEEELIRDINEAKPDVLVVALGAPRQEKWIFEHKGELHTKVAIGVGGSLDVIAGAVKRAPVFWQKLNLEWLYRLISQPSRWRRQLALPQFAVKAFLESRRDVQNPRKK</sequence>
<dbReference type="InterPro" id="IPR004629">
    <property type="entry name" value="WecG_TagA_CpsF"/>
</dbReference>
<keyword evidence="2 5" id="KW-0808">Transferase</keyword>
<accession>A0ABS4GWV4</accession>
<evidence type="ECO:0000313" key="7">
    <source>
        <dbReference type="Proteomes" id="UP001519343"/>
    </source>
</evidence>
<keyword evidence="4 5" id="KW-0961">Cell wall biogenesis/degradation</keyword>
<keyword evidence="1 5" id="KW-0328">Glycosyltransferase</keyword>
<reference evidence="6 7" key="1">
    <citation type="submission" date="2021-03" db="EMBL/GenBank/DDBJ databases">
        <title>Genomic Encyclopedia of Type Strains, Phase IV (KMG-IV): sequencing the most valuable type-strain genomes for metagenomic binning, comparative biology and taxonomic classification.</title>
        <authorList>
            <person name="Goeker M."/>
        </authorList>
    </citation>
    <scope>NUCLEOTIDE SEQUENCE [LARGE SCALE GENOMIC DNA]</scope>
    <source>
        <strain evidence="6 7">DSM 24738</strain>
    </source>
</reference>
<evidence type="ECO:0000256" key="5">
    <source>
        <dbReference type="HAMAP-Rule" id="MF_02070"/>
    </source>
</evidence>
<dbReference type="Proteomes" id="UP001519343">
    <property type="component" value="Unassembled WGS sequence"/>
</dbReference>
<protein>
    <recommendedName>
        <fullName evidence="5">N-acetylglucosaminyldiphosphoundecaprenol N-acetyl-beta-D-mannosaminyltransferase</fullName>
        <ecNumber evidence="5">2.4.1.187</ecNumber>
    </recommendedName>
    <alternativeName>
        <fullName evidence="5">N-acetylmannosaminyltransferase</fullName>
    </alternativeName>
    <alternativeName>
        <fullName evidence="5">UDP-N-acetylmannosamine transferase</fullName>
    </alternativeName>
    <alternativeName>
        <fullName evidence="5">UDP-N-acetylmannosamine:N-acetylglucosaminyl pyrophosphorylundecaprenol N-acetylmannosaminyltransferase</fullName>
    </alternativeName>
</protein>
<evidence type="ECO:0000256" key="2">
    <source>
        <dbReference type="ARBA" id="ARBA00022679"/>
    </source>
</evidence>